<feature type="transmembrane region" description="Helical" evidence="7">
    <location>
        <begin position="395"/>
        <end position="413"/>
    </location>
</feature>
<feature type="transmembrane region" description="Helical" evidence="7">
    <location>
        <begin position="313"/>
        <end position="343"/>
    </location>
</feature>
<sequence>MTGILFGSFAVLAILGLPIAVVLGLSSIVALATYTEIPLMVVAQRMFTATDSFPLMAIPFFMMAGALMETGGISRRLINLANKIVGGLPGGLALVGIVTCMFFAAISGSGPATVAAIGSILIPAMVDAGYDLGFAAAVMAAAGAIGVIIPPSIPMVTYGVVGGVSIGSIFLGGFGSGIVVGLSLIIVAYVISKKRGYRGSEKRSSFIDLLKAIKDAFWALLMPVIILGGIYGGIFTPTEAAAVAVVYGFIVGFFIYRELKIKDLPRIFINTAVSTSVVMFIIATAQVFGWIMTSQRIPEAIAQGFINFSSNPYVILLLVNILLLIVGCFMETNAAIIILAPIFIPLMIKIGVDPILFGIIMVVNLAIGMVTPPLGVNLFVACGIGKLTLERISKAVVPFILAMVVALVLITYIPDISMFLPRMLMGNK</sequence>
<feature type="domain" description="TRAP C4-dicarboxylate transport system permease DctM subunit" evidence="8">
    <location>
        <begin position="6"/>
        <end position="415"/>
    </location>
</feature>
<comment type="subcellular location">
    <subcellularLocation>
        <location evidence="1">Cell inner membrane</location>
        <topology evidence="1">Multi-pass membrane protein</topology>
    </subcellularLocation>
</comment>
<gene>
    <name evidence="9" type="ORF">LZ11_01166</name>
</gene>
<keyword evidence="6 7" id="KW-0472">Membrane</keyword>
<feature type="transmembrane region" description="Helical" evidence="7">
    <location>
        <begin position="240"/>
        <end position="256"/>
    </location>
</feature>
<evidence type="ECO:0000313" key="9">
    <source>
        <dbReference type="EMBL" id="TYP55451.1"/>
    </source>
</evidence>
<organism evidence="9 10">
    <name type="scientific">Thermosediminibacter litoriperuensis</name>
    <dbReference type="NCBI Taxonomy" id="291989"/>
    <lineage>
        <taxon>Bacteria</taxon>
        <taxon>Bacillati</taxon>
        <taxon>Bacillota</taxon>
        <taxon>Clostridia</taxon>
        <taxon>Thermosediminibacterales</taxon>
        <taxon>Thermosediminibacteraceae</taxon>
        <taxon>Thermosediminibacter</taxon>
    </lineage>
</organism>
<comment type="caution">
    <text evidence="9">The sequence shown here is derived from an EMBL/GenBank/DDBJ whole genome shotgun (WGS) entry which is preliminary data.</text>
</comment>
<dbReference type="EMBL" id="VNHO01000010">
    <property type="protein sequence ID" value="TYP55451.1"/>
    <property type="molecule type" value="Genomic_DNA"/>
</dbReference>
<evidence type="ECO:0000256" key="5">
    <source>
        <dbReference type="ARBA" id="ARBA00022989"/>
    </source>
</evidence>
<dbReference type="PANTHER" id="PTHR33362">
    <property type="entry name" value="SIALIC ACID TRAP TRANSPORTER PERMEASE PROTEIN SIAT-RELATED"/>
    <property type="match status" value="1"/>
</dbReference>
<keyword evidence="3" id="KW-0997">Cell inner membrane</keyword>
<feature type="transmembrane region" description="Helical" evidence="7">
    <location>
        <begin position="169"/>
        <end position="191"/>
    </location>
</feature>
<dbReference type="GO" id="GO:0022857">
    <property type="term" value="F:transmembrane transporter activity"/>
    <property type="evidence" value="ECO:0007669"/>
    <property type="project" value="TreeGrafter"/>
</dbReference>
<dbReference type="AlphaFoldDB" id="A0A5S5ASN8"/>
<feature type="transmembrane region" description="Helical" evidence="7">
    <location>
        <begin position="355"/>
        <end position="375"/>
    </location>
</feature>
<dbReference type="OrthoDB" id="9772674at2"/>
<dbReference type="GO" id="GO:0005886">
    <property type="term" value="C:plasma membrane"/>
    <property type="evidence" value="ECO:0007669"/>
    <property type="project" value="UniProtKB-SubCell"/>
</dbReference>
<evidence type="ECO:0000256" key="1">
    <source>
        <dbReference type="ARBA" id="ARBA00004429"/>
    </source>
</evidence>
<reference evidence="9 10" key="1">
    <citation type="submission" date="2019-07" db="EMBL/GenBank/DDBJ databases">
        <title>Genomic Encyclopedia of Type Strains, Phase I: the one thousand microbial genomes (KMG-I) project.</title>
        <authorList>
            <person name="Kyrpides N."/>
        </authorList>
    </citation>
    <scope>NUCLEOTIDE SEQUENCE [LARGE SCALE GENOMIC DNA]</scope>
    <source>
        <strain evidence="9 10">DSM 16647</strain>
    </source>
</reference>
<evidence type="ECO:0000256" key="3">
    <source>
        <dbReference type="ARBA" id="ARBA00022519"/>
    </source>
</evidence>
<dbReference type="Pfam" id="PF06808">
    <property type="entry name" value="DctM"/>
    <property type="match status" value="1"/>
</dbReference>
<feature type="transmembrane region" description="Helical" evidence="7">
    <location>
        <begin position="6"/>
        <end position="32"/>
    </location>
</feature>
<evidence type="ECO:0000313" key="10">
    <source>
        <dbReference type="Proteomes" id="UP000322294"/>
    </source>
</evidence>
<dbReference type="InterPro" id="IPR004681">
    <property type="entry name" value="TRAP_DctM"/>
</dbReference>
<feature type="transmembrane region" description="Helical" evidence="7">
    <location>
        <begin position="53"/>
        <end position="73"/>
    </location>
</feature>
<evidence type="ECO:0000259" key="8">
    <source>
        <dbReference type="Pfam" id="PF06808"/>
    </source>
</evidence>
<evidence type="ECO:0000256" key="7">
    <source>
        <dbReference type="SAM" id="Phobius"/>
    </source>
</evidence>
<protein>
    <submittedName>
        <fullName evidence="9">C4-dicarboxylate transporter DctM subunit</fullName>
    </submittedName>
</protein>
<dbReference type="InterPro" id="IPR010656">
    <property type="entry name" value="DctM"/>
</dbReference>
<dbReference type="RefSeq" id="WP_148866938.1">
    <property type="nucleotide sequence ID" value="NZ_VNHO01000010.1"/>
</dbReference>
<feature type="transmembrane region" description="Helical" evidence="7">
    <location>
        <begin position="93"/>
        <end position="122"/>
    </location>
</feature>
<feature type="transmembrane region" description="Helical" evidence="7">
    <location>
        <begin position="212"/>
        <end position="234"/>
    </location>
</feature>
<dbReference type="PANTHER" id="PTHR33362:SF3">
    <property type="entry name" value="SIALIC ACID TRAP TRANSPORTER PERMEASE PROTEIN SIAT"/>
    <property type="match status" value="1"/>
</dbReference>
<dbReference type="Proteomes" id="UP000322294">
    <property type="component" value="Unassembled WGS sequence"/>
</dbReference>
<dbReference type="PIRSF" id="PIRSF006066">
    <property type="entry name" value="HI0050"/>
    <property type="match status" value="1"/>
</dbReference>
<evidence type="ECO:0000256" key="2">
    <source>
        <dbReference type="ARBA" id="ARBA00022475"/>
    </source>
</evidence>
<proteinExistence type="predicted"/>
<dbReference type="NCBIfam" id="TIGR00786">
    <property type="entry name" value="dctM"/>
    <property type="match status" value="1"/>
</dbReference>
<keyword evidence="2" id="KW-1003">Cell membrane</keyword>
<accession>A0A5S5ASN8</accession>
<evidence type="ECO:0000256" key="6">
    <source>
        <dbReference type="ARBA" id="ARBA00023136"/>
    </source>
</evidence>
<keyword evidence="5 7" id="KW-1133">Transmembrane helix</keyword>
<keyword evidence="4 7" id="KW-0812">Transmembrane</keyword>
<keyword evidence="10" id="KW-1185">Reference proteome</keyword>
<feature type="transmembrane region" description="Helical" evidence="7">
    <location>
        <begin position="129"/>
        <end position="149"/>
    </location>
</feature>
<name>A0A5S5ASN8_9FIRM</name>
<evidence type="ECO:0000256" key="4">
    <source>
        <dbReference type="ARBA" id="ARBA00022692"/>
    </source>
</evidence>
<feature type="transmembrane region" description="Helical" evidence="7">
    <location>
        <begin position="268"/>
        <end position="293"/>
    </location>
</feature>